<dbReference type="PROSITE" id="PS50104">
    <property type="entry name" value="TIR"/>
    <property type="match status" value="1"/>
</dbReference>
<dbReference type="EMBL" id="CP072800">
    <property type="protein sequence ID" value="QTR48953.1"/>
    <property type="molecule type" value="Genomic_DNA"/>
</dbReference>
<sequence>MVSAFISYASPDREVAHSLANKLEDQGISVLFDHKTLVAGQDFQQIIPNQIKNADIVIILLSNHSRRSRWVEAELQFALENNNNVIPVLLDDSATENWVWPLISDRNTIKYKSEEDIDHIIDRILQTKGIIAPPMTKAMPQATRSFTWVVPILTAILGAVGSAIIIWLLKT</sequence>
<dbReference type="Gene3D" id="3.40.50.10140">
    <property type="entry name" value="Toll/interleukin-1 receptor homology (TIR) domain"/>
    <property type="match status" value="1"/>
</dbReference>
<dbReference type="Pfam" id="PF13676">
    <property type="entry name" value="TIR_2"/>
    <property type="match status" value="1"/>
</dbReference>
<feature type="transmembrane region" description="Helical" evidence="1">
    <location>
        <begin position="145"/>
        <end position="169"/>
    </location>
</feature>
<keyword evidence="4" id="KW-1185">Reference proteome</keyword>
<dbReference type="InterPro" id="IPR000157">
    <property type="entry name" value="TIR_dom"/>
</dbReference>
<organism evidence="3 4">
    <name type="scientific">Candidatus Thiothrix anitrata</name>
    <dbReference type="NCBI Taxonomy" id="2823902"/>
    <lineage>
        <taxon>Bacteria</taxon>
        <taxon>Pseudomonadati</taxon>
        <taxon>Pseudomonadota</taxon>
        <taxon>Gammaproteobacteria</taxon>
        <taxon>Thiotrichales</taxon>
        <taxon>Thiotrichaceae</taxon>
        <taxon>Thiothrix</taxon>
    </lineage>
</organism>
<evidence type="ECO:0000256" key="1">
    <source>
        <dbReference type="SAM" id="Phobius"/>
    </source>
</evidence>
<proteinExistence type="predicted"/>
<dbReference type="Proteomes" id="UP000672027">
    <property type="component" value="Chromosome"/>
</dbReference>
<evidence type="ECO:0000313" key="4">
    <source>
        <dbReference type="Proteomes" id="UP000672027"/>
    </source>
</evidence>
<keyword evidence="1" id="KW-0472">Membrane</keyword>
<dbReference type="SMART" id="SM00255">
    <property type="entry name" value="TIR"/>
    <property type="match status" value="1"/>
</dbReference>
<keyword evidence="3" id="KW-0675">Receptor</keyword>
<name>A0ABX7X2Q4_9GAMM</name>
<dbReference type="SUPFAM" id="SSF52200">
    <property type="entry name" value="Toll/Interleukin receptor TIR domain"/>
    <property type="match status" value="1"/>
</dbReference>
<evidence type="ECO:0000313" key="3">
    <source>
        <dbReference type="EMBL" id="QTR48953.1"/>
    </source>
</evidence>
<feature type="domain" description="TIR" evidence="2">
    <location>
        <begin position="1"/>
        <end position="128"/>
    </location>
</feature>
<protein>
    <submittedName>
        <fullName evidence="3">Toll/interleukin-1 receptor domain-containing protein</fullName>
    </submittedName>
</protein>
<dbReference type="RefSeq" id="WP_210225822.1">
    <property type="nucleotide sequence ID" value="NZ_CP072800.1"/>
</dbReference>
<keyword evidence="1" id="KW-0812">Transmembrane</keyword>
<reference evidence="3 4" key="1">
    <citation type="submission" date="2021-04" db="EMBL/GenBank/DDBJ databases">
        <title>Genomics, taxonomy and metabolism of representatives of sulfur bacteria of the genus Thiothrix: Thiothrix fructosivorans QT, Thiothrix unzii A1T and three new species, Thiothrix subterranea sp. nov., Thiothrix litoralis sp. nov. and 'Candidatus Thiothrix anitrata' sp. nov.</title>
        <authorList>
            <person name="Ravin N.V."/>
            <person name="Smolyakov D."/>
            <person name="Rudenko T.S."/>
            <person name="Mardanov A.V."/>
            <person name="Beletsky A.V."/>
            <person name="Markov N.D."/>
            <person name="Fomenkov A.I."/>
            <person name="Roberts R.J."/>
            <person name="Karnachuk O.V."/>
            <person name="Novikov A."/>
            <person name="Grabovich M.Y."/>
        </authorList>
    </citation>
    <scope>NUCLEOTIDE SEQUENCE [LARGE SCALE GENOMIC DNA]</scope>
    <source>
        <strain evidence="3 4">A52</strain>
    </source>
</reference>
<gene>
    <name evidence="3" type="ORF">J8380_11770</name>
</gene>
<evidence type="ECO:0000259" key="2">
    <source>
        <dbReference type="PROSITE" id="PS50104"/>
    </source>
</evidence>
<accession>A0ABX7X2Q4</accession>
<keyword evidence="1" id="KW-1133">Transmembrane helix</keyword>
<dbReference type="InterPro" id="IPR035897">
    <property type="entry name" value="Toll_tir_struct_dom_sf"/>
</dbReference>